<accession>A0A392QQ83</accession>
<dbReference type="Proteomes" id="UP000265520">
    <property type="component" value="Unassembled WGS sequence"/>
</dbReference>
<dbReference type="AlphaFoldDB" id="A0A392QQ83"/>
<feature type="region of interest" description="Disordered" evidence="1">
    <location>
        <begin position="1"/>
        <end position="23"/>
    </location>
</feature>
<evidence type="ECO:0000256" key="1">
    <source>
        <dbReference type="SAM" id="MobiDB-lite"/>
    </source>
</evidence>
<proteinExistence type="predicted"/>
<organism evidence="2 3">
    <name type="scientific">Trifolium medium</name>
    <dbReference type="NCBI Taxonomy" id="97028"/>
    <lineage>
        <taxon>Eukaryota</taxon>
        <taxon>Viridiplantae</taxon>
        <taxon>Streptophyta</taxon>
        <taxon>Embryophyta</taxon>
        <taxon>Tracheophyta</taxon>
        <taxon>Spermatophyta</taxon>
        <taxon>Magnoliopsida</taxon>
        <taxon>eudicotyledons</taxon>
        <taxon>Gunneridae</taxon>
        <taxon>Pentapetalae</taxon>
        <taxon>rosids</taxon>
        <taxon>fabids</taxon>
        <taxon>Fabales</taxon>
        <taxon>Fabaceae</taxon>
        <taxon>Papilionoideae</taxon>
        <taxon>50 kb inversion clade</taxon>
        <taxon>NPAAA clade</taxon>
        <taxon>Hologalegina</taxon>
        <taxon>IRL clade</taxon>
        <taxon>Trifolieae</taxon>
        <taxon>Trifolium</taxon>
    </lineage>
</organism>
<name>A0A392QQ83_9FABA</name>
<feature type="compositionally biased region" description="Basic and acidic residues" evidence="1">
    <location>
        <begin position="1"/>
        <end position="19"/>
    </location>
</feature>
<feature type="non-terminal residue" evidence="2">
    <location>
        <position position="73"/>
    </location>
</feature>
<comment type="caution">
    <text evidence="2">The sequence shown here is derived from an EMBL/GenBank/DDBJ whole genome shotgun (WGS) entry which is preliminary data.</text>
</comment>
<keyword evidence="3" id="KW-1185">Reference proteome</keyword>
<evidence type="ECO:0000313" key="2">
    <source>
        <dbReference type="EMBL" id="MCI25810.1"/>
    </source>
</evidence>
<protein>
    <submittedName>
        <fullName evidence="2">Uncharacterized protein</fullName>
    </submittedName>
</protein>
<sequence length="73" mass="8102">MNARVINERDAKEEEKGKVAENPSLKGKSRVEMGLKEFKGIEISSTFLGLDFVITQAHIAKLLEVDNEGEIIS</sequence>
<evidence type="ECO:0000313" key="3">
    <source>
        <dbReference type="Proteomes" id="UP000265520"/>
    </source>
</evidence>
<reference evidence="2 3" key="1">
    <citation type="journal article" date="2018" name="Front. Plant Sci.">
        <title>Red Clover (Trifolium pratense) and Zigzag Clover (T. medium) - A Picture of Genomic Similarities and Differences.</title>
        <authorList>
            <person name="Dluhosova J."/>
            <person name="Istvanek J."/>
            <person name="Nedelnik J."/>
            <person name="Repkova J."/>
        </authorList>
    </citation>
    <scope>NUCLEOTIDE SEQUENCE [LARGE SCALE GENOMIC DNA]</scope>
    <source>
        <strain evidence="3">cv. 10/8</strain>
        <tissue evidence="2">Leaf</tissue>
    </source>
</reference>
<dbReference type="EMBL" id="LXQA010149543">
    <property type="protein sequence ID" value="MCI25810.1"/>
    <property type="molecule type" value="Genomic_DNA"/>
</dbReference>